<proteinExistence type="inferred from homology"/>
<gene>
    <name evidence="7" type="ORF">Ato02nite_099320</name>
</gene>
<evidence type="ECO:0000313" key="8">
    <source>
        <dbReference type="Proteomes" id="UP000677082"/>
    </source>
</evidence>
<dbReference type="Gene3D" id="2.40.10.10">
    <property type="entry name" value="Trypsin-like serine proteases"/>
    <property type="match status" value="1"/>
</dbReference>
<dbReference type="AlphaFoldDB" id="A0A919WD98"/>
<evidence type="ECO:0000256" key="4">
    <source>
        <dbReference type="ARBA" id="ARBA00022801"/>
    </source>
</evidence>
<evidence type="ECO:0000256" key="3">
    <source>
        <dbReference type="ARBA" id="ARBA00022729"/>
    </source>
</evidence>
<dbReference type="InterPro" id="IPR043504">
    <property type="entry name" value="Peptidase_S1_PA_chymotrypsin"/>
</dbReference>
<organism evidence="7 8">
    <name type="scientific">Paractinoplanes toevensis</name>
    <dbReference type="NCBI Taxonomy" id="571911"/>
    <lineage>
        <taxon>Bacteria</taxon>
        <taxon>Bacillati</taxon>
        <taxon>Actinomycetota</taxon>
        <taxon>Actinomycetes</taxon>
        <taxon>Micromonosporales</taxon>
        <taxon>Micromonosporaceae</taxon>
        <taxon>Paractinoplanes</taxon>
    </lineage>
</organism>
<keyword evidence="2 6" id="KW-0645">Protease</keyword>
<dbReference type="Pfam" id="PF13365">
    <property type="entry name" value="Trypsin_2"/>
    <property type="match status" value="1"/>
</dbReference>
<dbReference type="InterPro" id="IPR008256">
    <property type="entry name" value="Peptidase_S1B"/>
</dbReference>
<dbReference type="SUPFAM" id="SSF50494">
    <property type="entry name" value="Trypsin-like serine proteases"/>
    <property type="match status" value="1"/>
</dbReference>
<name>A0A919WD98_9ACTN</name>
<keyword evidence="4 6" id="KW-0378">Hydrolase</keyword>
<dbReference type="EC" id="3.4.21.-" evidence="6"/>
<dbReference type="RefSeq" id="WP_213013757.1">
    <property type="nucleotide sequence ID" value="NZ_BOQN01000183.1"/>
</dbReference>
<evidence type="ECO:0000256" key="6">
    <source>
        <dbReference type="RuleBase" id="RU004296"/>
    </source>
</evidence>
<dbReference type="PRINTS" id="PR00839">
    <property type="entry name" value="V8PROTEASE"/>
</dbReference>
<dbReference type="GO" id="GO:0006508">
    <property type="term" value="P:proteolysis"/>
    <property type="evidence" value="ECO:0007669"/>
    <property type="project" value="UniProtKB-KW"/>
</dbReference>
<dbReference type="Pfam" id="PF20308">
    <property type="entry name" value="TPR-S"/>
    <property type="match status" value="1"/>
</dbReference>
<dbReference type="EMBL" id="BOQN01000183">
    <property type="protein sequence ID" value="GIM98139.1"/>
    <property type="molecule type" value="Genomic_DNA"/>
</dbReference>
<protein>
    <recommendedName>
        <fullName evidence="6">Serine protease</fullName>
        <ecNumber evidence="6">3.4.21.-</ecNumber>
    </recommendedName>
</protein>
<dbReference type="InterPro" id="IPR046880">
    <property type="entry name" value="TPR-S"/>
</dbReference>
<reference evidence="7 8" key="1">
    <citation type="submission" date="2021-03" db="EMBL/GenBank/DDBJ databases">
        <title>Whole genome shotgun sequence of Actinoplanes toevensis NBRC 105298.</title>
        <authorList>
            <person name="Komaki H."/>
            <person name="Tamura T."/>
        </authorList>
    </citation>
    <scope>NUCLEOTIDE SEQUENCE [LARGE SCALE GENOMIC DNA]</scope>
    <source>
        <strain evidence="7 8">NBRC 105298</strain>
    </source>
</reference>
<dbReference type="InterPro" id="IPR009003">
    <property type="entry name" value="Peptidase_S1_PA"/>
</dbReference>
<evidence type="ECO:0000313" key="7">
    <source>
        <dbReference type="EMBL" id="GIM98139.1"/>
    </source>
</evidence>
<evidence type="ECO:0000256" key="5">
    <source>
        <dbReference type="ARBA" id="ARBA00022825"/>
    </source>
</evidence>
<keyword evidence="5 6" id="KW-0720">Serine protease</keyword>
<comment type="similarity">
    <text evidence="1 6">Belongs to the peptidase S1B family.</text>
</comment>
<accession>A0A919WD98</accession>
<sequence length="522" mass="56945">MKRWTETDRRRFDEALSNFDRRQVAASASQFAAAVGDHGGGDAWLEPAVALLRRLQHKGYAPMLLTLAESLLRSGLDRPPIRYLYALALLDQDRVAAAEAILLRMPPEIIRGDADVRSAIGRVHKARYLAGGSPVDLREAIRWYRSTYLDDPPANHYPGINAAAMLRLAAADGTHVEGFARPDSEARSLAAEILARIGPSADQWQLACAVEACLILDQDPFDWLNRYLAHPGVDAFEVNTTLRQFQLLHGLAPDVPPGRQMLPPLRARLLAAGGGWVDLTADVVGSESMRAIDEVLEKNFDDDHFRTTRWLRTALTRCRAVARVETPAGVGVGTGFLLDGRDLAPGLPARVLLTNAHVVPDRLNPGECFASFLGVDDPASRHPLGNVLWTSPVPALDATLLDLPVPPDDSIVPLPVRTAGLADPPVDRAFVIGYPGGRSDVAFSLHDTRLLDYDDRVAHYRTPTEGGSSGSPVFDDEWQVFALHHSGNFNVRKLNLDVGRYDANEGILMSRIRAAVSASFAS</sequence>
<evidence type="ECO:0000256" key="2">
    <source>
        <dbReference type="ARBA" id="ARBA00022670"/>
    </source>
</evidence>
<keyword evidence="3" id="KW-0732">Signal</keyword>
<dbReference type="GO" id="GO:0008236">
    <property type="term" value="F:serine-type peptidase activity"/>
    <property type="evidence" value="ECO:0007669"/>
    <property type="project" value="UniProtKB-KW"/>
</dbReference>
<keyword evidence="8" id="KW-1185">Reference proteome</keyword>
<comment type="caution">
    <text evidence="7">The sequence shown here is derived from an EMBL/GenBank/DDBJ whole genome shotgun (WGS) entry which is preliminary data.</text>
</comment>
<evidence type="ECO:0000256" key="1">
    <source>
        <dbReference type="ARBA" id="ARBA00008764"/>
    </source>
</evidence>
<dbReference type="Proteomes" id="UP000677082">
    <property type="component" value="Unassembled WGS sequence"/>
</dbReference>